<dbReference type="AlphaFoldDB" id="A0AAV5N344"/>
<accession>A0AAV5N344</accession>
<sequence length="386" mass="40494">MKIVIAIDSFKGSCSALQACQAIASGIMRYRKDIGIYQLPIADGGEGLLQILDESPSLPGKVKRSLNVIGPYGQAIQAEYFSLEGQKTIIEMAQACGLELTPKAQRNASKASSFGLGQLVRHALDEGSAHIIIGLGGSATNDGGIGFAQALGARFYDKDERLIPTPACGEDLIRVARIDVSQLHPEASTVRFEASCDVNNPLLGSTGATWIYGPQKGANTAQLTELERGMENYHRVLTQALGRDVNSTPGAGAAGGMGAALLWFTNATLRPGIELVLELLNAKKIISDADLVITGEGKLDEQSSYGKAPVGVAALAAANNKPVIAIAGSLGEGAALLHQHHIDAMWSICPRPISLDDAMQNAQALLADTAESLIRTLTVGSRLSSQ</sequence>
<keyword evidence="6" id="KW-1185">Reference proteome</keyword>
<comment type="caution">
    <text evidence="5">The sequence shown here is derived from an EMBL/GenBank/DDBJ whole genome shotgun (WGS) entry which is preliminary data.</text>
</comment>
<reference evidence="5" key="1">
    <citation type="submission" date="2022-06" db="EMBL/GenBank/DDBJ databases">
        <title>Draft genome sequences of Leminorella grimontii str. JCM5902.</title>
        <authorList>
            <person name="Wakabayashi Y."/>
            <person name="Kojima K."/>
        </authorList>
    </citation>
    <scope>NUCLEOTIDE SEQUENCE</scope>
    <source>
        <strain evidence="5">JCM 5902</strain>
    </source>
</reference>
<organism evidence="5 6">
    <name type="scientific">Leminorella grimontii</name>
    <dbReference type="NCBI Taxonomy" id="82981"/>
    <lineage>
        <taxon>Bacteria</taxon>
        <taxon>Pseudomonadati</taxon>
        <taxon>Pseudomonadota</taxon>
        <taxon>Gammaproteobacteria</taxon>
        <taxon>Enterobacterales</taxon>
        <taxon>Budviciaceae</taxon>
        <taxon>Leminorella</taxon>
    </lineage>
</organism>
<proteinExistence type="inferred from homology"/>
<dbReference type="PANTHER" id="PTHR21599:SF0">
    <property type="entry name" value="GLYCERATE KINASE"/>
    <property type="match status" value="1"/>
</dbReference>
<keyword evidence="2 4" id="KW-0808">Transferase</keyword>
<dbReference type="PANTHER" id="PTHR21599">
    <property type="entry name" value="GLYCERATE KINASE"/>
    <property type="match status" value="1"/>
</dbReference>
<dbReference type="EMBL" id="BRLH01000003">
    <property type="protein sequence ID" value="GKX55454.1"/>
    <property type="molecule type" value="Genomic_DNA"/>
</dbReference>
<evidence type="ECO:0000256" key="2">
    <source>
        <dbReference type="ARBA" id="ARBA00022679"/>
    </source>
</evidence>
<dbReference type="Pfam" id="PF02595">
    <property type="entry name" value="Gly_kinase"/>
    <property type="match status" value="1"/>
</dbReference>
<name>A0AAV5N344_9GAMM</name>
<dbReference type="InterPro" id="IPR018197">
    <property type="entry name" value="Glycerate_kinase_RE-like"/>
</dbReference>
<keyword evidence="3 4" id="KW-0418">Kinase</keyword>
<gene>
    <name evidence="5" type="primary">glxK</name>
    <name evidence="5" type="ORF">SOASR030_15660</name>
</gene>
<dbReference type="Gene3D" id="3.40.50.10350">
    <property type="entry name" value="Glycerate kinase, domain 1"/>
    <property type="match status" value="1"/>
</dbReference>
<dbReference type="GO" id="GO:0031388">
    <property type="term" value="P:organic acid phosphorylation"/>
    <property type="evidence" value="ECO:0007669"/>
    <property type="project" value="UniProtKB-UniRule"/>
</dbReference>
<dbReference type="PIRSF" id="PIRSF006078">
    <property type="entry name" value="GlxK"/>
    <property type="match status" value="1"/>
</dbReference>
<evidence type="ECO:0000313" key="5">
    <source>
        <dbReference type="EMBL" id="GKX55454.1"/>
    </source>
</evidence>
<dbReference type="NCBIfam" id="TIGR00045">
    <property type="entry name" value="glycerate kinase"/>
    <property type="match status" value="1"/>
</dbReference>
<dbReference type="InterPro" id="IPR018193">
    <property type="entry name" value="Glyc_kinase_flavodox-like_fold"/>
</dbReference>
<dbReference type="InterPro" id="IPR004381">
    <property type="entry name" value="Glycerate_kinase"/>
</dbReference>
<dbReference type="Gene3D" id="3.90.1510.10">
    <property type="entry name" value="Glycerate kinase, domain 2"/>
    <property type="match status" value="1"/>
</dbReference>
<evidence type="ECO:0000313" key="6">
    <source>
        <dbReference type="Proteomes" id="UP001058124"/>
    </source>
</evidence>
<evidence type="ECO:0000256" key="4">
    <source>
        <dbReference type="PIRNR" id="PIRNR006078"/>
    </source>
</evidence>
<dbReference type="SUPFAM" id="SSF110738">
    <property type="entry name" value="Glycerate kinase I"/>
    <property type="match status" value="1"/>
</dbReference>
<dbReference type="InterPro" id="IPR036129">
    <property type="entry name" value="Glycerate_kinase_sf"/>
</dbReference>
<dbReference type="RefSeq" id="WP_027275689.1">
    <property type="nucleotide sequence ID" value="NZ_BRLH01000003.1"/>
</dbReference>
<comment type="similarity">
    <text evidence="1 4">Belongs to the glycerate kinase type-1 family.</text>
</comment>
<dbReference type="Proteomes" id="UP001058124">
    <property type="component" value="Unassembled WGS sequence"/>
</dbReference>
<evidence type="ECO:0000256" key="1">
    <source>
        <dbReference type="ARBA" id="ARBA00006284"/>
    </source>
</evidence>
<evidence type="ECO:0000256" key="3">
    <source>
        <dbReference type="ARBA" id="ARBA00022777"/>
    </source>
</evidence>
<protein>
    <submittedName>
        <fullName evidence="5">Glycerate kinase</fullName>
    </submittedName>
</protein>
<dbReference type="GO" id="GO:0008887">
    <property type="term" value="F:glycerate kinase activity"/>
    <property type="evidence" value="ECO:0007669"/>
    <property type="project" value="UniProtKB-UniRule"/>
</dbReference>